<keyword evidence="1" id="KW-0472">Membrane</keyword>
<dbReference type="AlphaFoldDB" id="A0A074X4Q1"/>
<evidence type="ECO:0000256" key="1">
    <source>
        <dbReference type="SAM" id="Phobius"/>
    </source>
</evidence>
<reference evidence="2 3" key="1">
    <citation type="journal article" date="2014" name="BMC Genomics">
        <title>Genome sequencing of four Aureobasidium pullulans varieties: biotechnological potential, stress tolerance, and description of new species.</title>
        <authorList>
            <person name="Gostin Ar C."/>
            <person name="Ohm R.A."/>
            <person name="Kogej T."/>
            <person name="Sonjak S."/>
            <person name="Turk M."/>
            <person name="Zajc J."/>
            <person name="Zalar P."/>
            <person name="Grube M."/>
            <person name="Sun H."/>
            <person name="Han J."/>
            <person name="Sharma A."/>
            <person name="Chiniquy J."/>
            <person name="Ngan C.Y."/>
            <person name="Lipzen A."/>
            <person name="Barry K."/>
            <person name="Grigoriev I.V."/>
            <person name="Gunde-Cimerman N."/>
        </authorList>
    </citation>
    <scope>NUCLEOTIDE SEQUENCE [LARGE SCALE GENOMIC DNA]</scope>
    <source>
        <strain evidence="2 3">EXF-150</strain>
    </source>
</reference>
<dbReference type="Proteomes" id="UP000030706">
    <property type="component" value="Unassembled WGS sequence"/>
</dbReference>
<organism evidence="2 3">
    <name type="scientific">Aureobasidium pullulans EXF-150</name>
    <dbReference type="NCBI Taxonomy" id="1043002"/>
    <lineage>
        <taxon>Eukaryota</taxon>
        <taxon>Fungi</taxon>
        <taxon>Dikarya</taxon>
        <taxon>Ascomycota</taxon>
        <taxon>Pezizomycotina</taxon>
        <taxon>Dothideomycetes</taxon>
        <taxon>Dothideomycetidae</taxon>
        <taxon>Dothideales</taxon>
        <taxon>Saccotheciaceae</taxon>
        <taxon>Aureobasidium</taxon>
    </lineage>
</organism>
<name>A0A074X4Q1_AURPU</name>
<keyword evidence="1" id="KW-1133">Transmembrane helix</keyword>
<dbReference type="EMBL" id="KL585015">
    <property type="protein sequence ID" value="KEQ78739.1"/>
    <property type="molecule type" value="Genomic_DNA"/>
</dbReference>
<keyword evidence="3" id="KW-1185">Reference proteome</keyword>
<feature type="transmembrane region" description="Helical" evidence="1">
    <location>
        <begin position="49"/>
        <end position="67"/>
    </location>
</feature>
<keyword evidence="1" id="KW-0812">Transmembrane</keyword>
<proteinExistence type="predicted"/>
<accession>A0A074X4Q1</accession>
<sequence length="175" mass="19494">MARYNTWGLQRRKTTSSDERLQIRTRSLLVLRDPITGITYHSSQTHKVLIMKLSFFLLTIAISGVMMSPTINRRQNDVQKCVKGQGDMKGKAYDGPVNNCKKECFLNEGPDQPNAGLLCKGYCRVVGHPGPISECRGGFFAVSRFIVWVVAPTTTKIMGCQAGTNMASICCRNMR</sequence>
<protein>
    <submittedName>
        <fullName evidence="2">Uncharacterized protein</fullName>
    </submittedName>
</protein>
<gene>
    <name evidence="2" type="ORF">M438DRAFT_360273</name>
</gene>
<evidence type="ECO:0000313" key="3">
    <source>
        <dbReference type="Proteomes" id="UP000030706"/>
    </source>
</evidence>
<evidence type="ECO:0000313" key="2">
    <source>
        <dbReference type="EMBL" id="KEQ78739.1"/>
    </source>
</evidence>
<dbReference type="RefSeq" id="XP_029754926.1">
    <property type="nucleotide sequence ID" value="XM_029907422.1"/>
</dbReference>
<dbReference type="HOGENOM" id="CLU_1532229_0_0_1"/>
<dbReference type="GeneID" id="40749728"/>